<dbReference type="AlphaFoldDB" id="A0A7Z2VR36"/>
<organism evidence="1 2">
    <name type="scientific">Cohnella herbarum</name>
    <dbReference type="NCBI Taxonomy" id="2728023"/>
    <lineage>
        <taxon>Bacteria</taxon>
        <taxon>Bacillati</taxon>
        <taxon>Bacillota</taxon>
        <taxon>Bacilli</taxon>
        <taxon>Bacillales</taxon>
        <taxon>Paenibacillaceae</taxon>
        <taxon>Cohnella</taxon>
    </lineage>
</organism>
<evidence type="ECO:0000313" key="1">
    <source>
        <dbReference type="EMBL" id="QJD87595.1"/>
    </source>
</evidence>
<dbReference type="Proteomes" id="UP000502248">
    <property type="component" value="Chromosome"/>
</dbReference>
<reference evidence="1 2" key="1">
    <citation type="submission" date="2020-04" db="EMBL/GenBank/DDBJ databases">
        <title>Genome sequencing of novel species.</title>
        <authorList>
            <person name="Heo J."/>
            <person name="Kim S.-J."/>
            <person name="Kim J.-S."/>
            <person name="Hong S.-B."/>
            <person name="Kwon S.-W."/>
        </authorList>
    </citation>
    <scope>NUCLEOTIDE SEQUENCE [LARGE SCALE GENOMIC DNA]</scope>
    <source>
        <strain evidence="1 2">MFER-1</strain>
    </source>
</reference>
<proteinExistence type="predicted"/>
<sequence length="155" mass="17896">MKQSIKDLFASVTLDGKPISFSQFLKDNAGNYELYQGYIGKMLEAASGPDFQWSEVDDYVGPIAHEVISEAYEADHEIYQDLVFAIQDAYDRLKDKHLKNRGFMNFEIKFTDPDAAEQLDILAMHLRDGWVIEKIKNESPNECHQFMLIRPEIDD</sequence>
<accession>A0A7Z2VR36</accession>
<dbReference type="KEGG" id="cheb:HH215_33385"/>
<gene>
    <name evidence="1" type="ORF">HH215_33385</name>
</gene>
<name>A0A7Z2VR36_9BACL</name>
<dbReference type="RefSeq" id="WP_169283838.1">
    <property type="nucleotide sequence ID" value="NZ_CP051680.1"/>
</dbReference>
<protein>
    <submittedName>
        <fullName evidence="1">Uncharacterized protein</fullName>
    </submittedName>
</protein>
<keyword evidence="2" id="KW-1185">Reference proteome</keyword>
<dbReference type="EMBL" id="CP051680">
    <property type="protein sequence ID" value="QJD87595.1"/>
    <property type="molecule type" value="Genomic_DNA"/>
</dbReference>
<evidence type="ECO:0000313" key="2">
    <source>
        <dbReference type="Proteomes" id="UP000502248"/>
    </source>
</evidence>